<dbReference type="GO" id="GO:0016811">
    <property type="term" value="F:hydrolase activity, acting on carbon-nitrogen (but not peptide) bonds, in linear amides"/>
    <property type="evidence" value="ECO:0007669"/>
    <property type="project" value="InterPro"/>
</dbReference>
<dbReference type="InterPro" id="IPR029055">
    <property type="entry name" value="Ntn_hydrolases_N"/>
</dbReference>
<gene>
    <name evidence="5" type="ORF">C882_3854</name>
</gene>
<dbReference type="AlphaFoldDB" id="K9HT53"/>
<dbReference type="Gene3D" id="1.10.1400.10">
    <property type="match status" value="1"/>
</dbReference>
<dbReference type="GO" id="GO:0017000">
    <property type="term" value="P:antibiotic biosynthetic process"/>
    <property type="evidence" value="ECO:0007669"/>
    <property type="project" value="InterPro"/>
</dbReference>
<keyword evidence="2" id="KW-0378">Hydrolase</keyword>
<dbReference type="Gene3D" id="2.30.120.10">
    <property type="match status" value="1"/>
</dbReference>
<dbReference type="Gene3D" id="1.10.439.10">
    <property type="entry name" value="Penicillin Amidohydrolase, domain 1"/>
    <property type="match status" value="1"/>
</dbReference>
<name>K9HT53_9PROT</name>
<feature type="active site" description="Nucleophile" evidence="4">
    <location>
        <position position="248"/>
    </location>
</feature>
<proteinExistence type="inferred from homology"/>
<reference evidence="5 6" key="1">
    <citation type="journal article" date="2013" name="Genome Announc.">
        <title>Draft Genome Sequence of an Alphaproteobacterium, Caenispirillum salinarum AK4(T), Isolated from a Solar Saltern.</title>
        <authorList>
            <person name="Khatri I."/>
            <person name="Singh A."/>
            <person name="Korpole S."/>
            <person name="Pinnaka A.K."/>
            <person name="Subramanian S."/>
        </authorList>
    </citation>
    <scope>NUCLEOTIDE SEQUENCE [LARGE SCALE GENOMIC DNA]</scope>
    <source>
        <strain evidence="5 6">AK4</strain>
    </source>
</reference>
<dbReference type="InterPro" id="IPR002692">
    <property type="entry name" value="S45"/>
</dbReference>
<dbReference type="PATRIC" id="fig|1238182.3.peg.1517"/>
<dbReference type="InterPro" id="IPR014395">
    <property type="entry name" value="Pen/GL7ACA/AHL_acylase"/>
</dbReference>
<dbReference type="Proteomes" id="UP000009881">
    <property type="component" value="Unassembled WGS sequence"/>
</dbReference>
<evidence type="ECO:0000313" key="6">
    <source>
        <dbReference type="Proteomes" id="UP000009881"/>
    </source>
</evidence>
<dbReference type="PIRSF" id="PIRSF001227">
    <property type="entry name" value="Pen_acylase"/>
    <property type="match status" value="1"/>
</dbReference>
<dbReference type="STRING" id="1238182.C882_3854"/>
<dbReference type="PANTHER" id="PTHR34218:SF4">
    <property type="entry name" value="ACYL-HOMOSERINE LACTONE ACYLASE QUIP"/>
    <property type="match status" value="1"/>
</dbReference>
<keyword evidence="3" id="KW-0865">Zymogen</keyword>
<evidence type="ECO:0008006" key="7">
    <source>
        <dbReference type="Google" id="ProtNLM"/>
    </source>
</evidence>
<dbReference type="SUPFAM" id="SSF56235">
    <property type="entry name" value="N-terminal nucleophile aminohydrolases (Ntn hydrolases)"/>
    <property type="match status" value="1"/>
</dbReference>
<dbReference type="Gene3D" id="3.60.20.10">
    <property type="entry name" value="Glutamine Phosphoribosylpyrophosphate, subunit 1, domain 1"/>
    <property type="match status" value="1"/>
</dbReference>
<dbReference type="OrthoDB" id="9760084at2"/>
<evidence type="ECO:0000256" key="3">
    <source>
        <dbReference type="ARBA" id="ARBA00023145"/>
    </source>
</evidence>
<comment type="caution">
    <text evidence="5">The sequence shown here is derived from an EMBL/GenBank/DDBJ whole genome shotgun (WGS) entry which is preliminary data.</text>
</comment>
<dbReference type="eggNOG" id="COG2366">
    <property type="taxonomic scope" value="Bacteria"/>
</dbReference>
<dbReference type="EMBL" id="ANHY01000006">
    <property type="protein sequence ID" value="EKV31481.1"/>
    <property type="molecule type" value="Genomic_DNA"/>
</dbReference>
<dbReference type="InterPro" id="IPR043146">
    <property type="entry name" value="Penicillin_amidase_N_B-knob"/>
</dbReference>
<dbReference type="RefSeq" id="WP_009539962.1">
    <property type="nucleotide sequence ID" value="NZ_ANHY01000006.1"/>
</dbReference>
<dbReference type="PANTHER" id="PTHR34218">
    <property type="entry name" value="PEPTIDASE S45 PENICILLIN AMIDASE"/>
    <property type="match status" value="1"/>
</dbReference>
<dbReference type="InterPro" id="IPR023343">
    <property type="entry name" value="Penicillin_amidase_dom1"/>
</dbReference>
<evidence type="ECO:0000256" key="1">
    <source>
        <dbReference type="ARBA" id="ARBA00006586"/>
    </source>
</evidence>
<organism evidence="5 6">
    <name type="scientific">Caenispirillum salinarum AK4</name>
    <dbReference type="NCBI Taxonomy" id="1238182"/>
    <lineage>
        <taxon>Bacteria</taxon>
        <taxon>Pseudomonadati</taxon>
        <taxon>Pseudomonadota</taxon>
        <taxon>Alphaproteobacteria</taxon>
        <taxon>Rhodospirillales</taxon>
        <taxon>Novispirillaceae</taxon>
        <taxon>Caenispirillum</taxon>
    </lineage>
</organism>
<evidence type="ECO:0000313" key="5">
    <source>
        <dbReference type="EMBL" id="EKV31481.1"/>
    </source>
</evidence>
<dbReference type="Pfam" id="PF01804">
    <property type="entry name" value="Penicil_amidase"/>
    <property type="match status" value="1"/>
</dbReference>
<comment type="similarity">
    <text evidence="1">Belongs to the peptidase S45 family.</text>
</comment>
<evidence type="ECO:0000256" key="4">
    <source>
        <dbReference type="PIRSR" id="PIRSR001227-1"/>
    </source>
</evidence>
<evidence type="ECO:0000256" key="2">
    <source>
        <dbReference type="ARBA" id="ARBA00022801"/>
    </source>
</evidence>
<dbReference type="MEROPS" id="S45.003"/>
<dbReference type="InterPro" id="IPR043147">
    <property type="entry name" value="Penicillin_amidase_A-knob"/>
</dbReference>
<keyword evidence="6" id="KW-1185">Reference proteome</keyword>
<accession>K9HT53</accession>
<protein>
    <recommendedName>
        <fullName evidence="7">Penicillin acylase family protein</fullName>
    </recommendedName>
</protein>
<sequence length="767" mass="83276">MSRLAATAGIMALAARLARGSLAPRRRLTLRERLHNVPIDDAPLVAPAAIHWNQHMVPFIDAADEPDLAVALGVVHGHLRLAQLEAMRRISQGRLAEVLGPAAVDADHVLRVLDLGRATPAMEAMLPDATRAWLEGFADGLNHVIAHVNRARRYRPEELALLGVAPQPWTVSDLLTLGRLAATDFTWKVWIRLLKLRGRPDWLKLWSRLMDVGGEPPVPALSGSGGADGGGLEALDWLCDTFGRPGGSNSVAVDAARGAGGAAKIASDPHLPITLPNLWLLVGMHCPTLHCVGYMVPGVPAVAIGRNPWIAWGGTSLHAASSELFDLSDLPDGAVRERRETIRVRWGADREVSIGETDWGPVLSDAPLIGPKRGEGDEPRPRFALRWVGHDPSDEITALLGVNRARDLGEFRAALEGFAIPAQNMIYADERGRIAQVMAAHLPKRPLTTPEDMLAPRSDLDQWRGGRVTGTDLPAVVEPAEGFVASANNRPEETPAVAVSWFFSPDDRVTRLRQLLAEGPPLTVGRLKALQADVTMPGALVLRDALLGLAPAKPEHEGIRRHLMDWTGTYDANSTGALAFELFVNAFAEALHGEEDLAIYTATWDPWALLRDDLERLGPDRLATAALAGLDRAGEGVRRHRAWGAVHRLRLSHVLGALPGIGRRWRFVDAPIAGSNETVMKTAHGFSGGPHAVRLGANARHVSDLADMDANWFVLMGGQDARPGSVCFLDQWDLWREGQMMHVPLRLESVRRDFPYRTTLRPPTGGG</sequence>